<evidence type="ECO:0000313" key="1">
    <source>
        <dbReference type="EMBL" id="CAL1705341.1"/>
    </source>
</evidence>
<sequence>MPALTCPAYKQPDDHPTSEDYFSHMIDTMAFFYYWGHSGFLRLHELLPESSIHRRQHAHELGSALFMQDPIVAYVTTPPKDPQQRRAYFDRCKEMSTSEIKSPSDAVLRIHYSSAFVQVLSSELSERYPDDMKLLARILAGAQEKAYALFISLCMSGCSLYDSMTAGGSWESHLAATRKAEEEVAINKLFDRIGDTFTYFDSPTNEVVQYEIINGGGEVAGEAWFWVSKTVAGQSNEDMITAEELKRLLSHRV</sequence>
<proteinExistence type="predicted"/>
<organism evidence="1 2">
    <name type="scientific">Somion occarium</name>
    <dbReference type="NCBI Taxonomy" id="3059160"/>
    <lineage>
        <taxon>Eukaryota</taxon>
        <taxon>Fungi</taxon>
        <taxon>Dikarya</taxon>
        <taxon>Basidiomycota</taxon>
        <taxon>Agaricomycotina</taxon>
        <taxon>Agaricomycetes</taxon>
        <taxon>Polyporales</taxon>
        <taxon>Cerrenaceae</taxon>
        <taxon>Somion</taxon>
    </lineage>
</organism>
<dbReference type="EMBL" id="OZ037946">
    <property type="protein sequence ID" value="CAL1705341.1"/>
    <property type="molecule type" value="Genomic_DNA"/>
</dbReference>
<reference evidence="2" key="1">
    <citation type="submission" date="2024-04" db="EMBL/GenBank/DDBJ databases">
        <authorList>
            <person name="Shaw F."/>
            <person name="Minotto A."/>
        </authorList>
    </citation>
    <scope>NUCLEOTIDE SEQUENCE [LARGE SCALE GENOMIC DNA]</scope>
</reference>
<dbReference type="Proteomes" id="UP001497453">
    <property type="component" value="Chromosome 3"/>
</dbReference>
<protein>
    <submittedName>
        <fullName evidence="1">Uncharacterized protein</fullName>
    </submittedName>
</protein>
<gene>
    <name evidence="1" type="ORF">GFSPODELE1_LOCUS5385</name>
</gene>
<name>A0ABP1DBX6_9APHY</name>
<accession>A0ABP1DBX6</accession>
<evidence type="ECO:0000313" key="2">
    <source>
        <dbReference type="Proteomes" id="UP001497453"/>
    </source>
</evidence>
<keyword evidence="2" id="KW-1185">Reference proteome</keyword>